<feature type="transmembrane region" description="Helical" evidence="1">
    <location>
        <begin position="62"/>
        <end position="85"/>
    </location>
</feature>
<evidence type="ECO:0000259" key="2">
    <source>
        <dbReference type="Pfam" id="PF09835"/>
    </source>
</evidence>
<dbReference type="Pfam" id="PF09835">
    <property type="entry name" value="DUF2062"/>
    <property type="match status" value="1"/>
</dbReference>
<sequence length="174" mass="19630">MIRKYLQRILPPPNRIRENDTYTRLFGKLLYNPGLWRLDRDSVAQGASVGIFIAFIPVPFQMLLAAAIAIAIGCNLPAAVAFVWISNPVTMPPIFYAAYKVGAVLLHQTPRAMEFEWTFGWMFAKLVDIWQPLLLGCAVLGLAAAAVGNIAIRVFWHLQVSRRWHIRRNQQEGG</sequence>
<keyword evidence="1" id="KW-1133">Transmembrane helix</keyword>
<reference evidence="3" key="1">
    <citation type="submission" date="2019-02" db="EMBL/GenBank/DDBJ databases">
        <authorList>
            <person name="Gruber-Vodicka R. H."/>
            <person name="Seah K. B. B."/>
        </authorList>
    </citation>
    <scope>NUCLEOTIDE SEQUENCE</scope>
    <source>
        <strain evidence="3">BECK_BZ106</strain>
        <strain evidence="4">BECK_BZ15</strain>
    </source>
</reference>
<dbReference type="PANTHER" id="PTHR40547">
    <property type="entry name" value="SLL0298 PROTEIN"/>
    <property type="match status" value="1"/>
</dbReference>
<dbReference type="EMBL" id="CAADEW010000066">
    <property type="protein sequence ID" value="VFJ57014.1"/>
    <property type="molecule type" value="Genomic_DNA"/>
</dbReference>
<name>A0A450SBF1_9GAMM</name>
<feature type="transmembrane region" description="Helical" evidence="1">
    <location>
        <begin position="129"/>
        <end position="156"/>
    </location>
</feature>
<organism evidence="3">
    <name type="scientific">Candidatus Kentrum sp. FW</name>
    <dbReference type="NCBI Taxonomy" id="2126338"/>
    <lineage>
        <taxon>Bacteria</taxon>
        <taxon>Pseudomonadati</taxon>
        <taxon>Pseudomonadota</taxon>
        <taxon>Gammaproteobacteria</taxon>
        <taxon>Candidatus Kentrum</taxon>
    </lineage>
</organism>
<keyword evidence="1" id="KW-0472">Membrane</keyword>
<evidence type="ECO:0000313" key="3">
    <source>
        <dbReference type="EMBL" id="VFJ49454.1"/>
    </source>
</evidence>
<feature type="domain" description="DUF2062" evidence="2">
    <location>
        <begin position="24"/>
        <end position="165"/>
    </location>
</feature>
<dbReference type="EMBL" id="CAADFD010000005">
    <property type="protein sequence ID" value="VFJ49454.1"/>
    <property type="molecule type" value="Genomic_DNA"/>
</dbReference>
<evidence type="ECO:0000313" key="4">
    <source>
        <dbReference type="EMBL" id="VFJ57014.1"/>
    </source>
</evidence>
<evidence type="ECO:0000256" key="1">
    <source>
        <dbReference type="SAM" id="Phobius"/>
    </source>
</evidence>
<gene>
    <name evidence="4" type="ORF">BECKFW1821A_GA0114235_106615</name>
    <name evidence="3" type="ORF">BECKFW1821B_GA0114236_100549</name>
</gene>
<dbReference type="PANTHER" id="PTHR40547:SF1">
    <property type="entry name" value="SLL0298 PROTEIN"/>
    <property type="match status" value="1"/>
</dbReference>
<proteinExistence type="predicted"/>
<dbReference type="AlphaFoldDB" id="A0A450SBF1"/>
<dbReference type="InterPro" id="IPR018639">
    <property type="entry name" value="DUF2062"/>
</dbReference>
<keyword evidence="1" id="KW-0812">Transmembrane</keyword>
<protein>
    <recommendedName>
        <fullName evidence="2">DUF2062 domain-containing protein</fullName>
    </recommendedName>
</protein>
<accession>A0A450SBF1</accession>